<dbReference type="InterPro" id="IPR050660">
    <property type="entry name" value="NEK_Ser/Thr_kinase"/>
</dbReference>
<evidence type="ECO:0000256" key="6">
    <source>
        <dbReference type="SAM" id="MobiDB-lite"/>
    </source>
</evidence>
<evidence type="ECO:0000256" key="2">
    <source>
        <dbReference type="ARBA" id="ARBA00022679"/>
    </source>
</evidence>
<sequence length="1395" mass="160236">MQGENDKKRGRKRHRSQNDSGNGDQDRHRSKAPRRERSENSSGTARAAARNSLNTTPRAPEDVGQGRPDARPMIGPRSLPSVGARPSAGADPTRRISRNRTTSDHTRRTGNEVDDAVPTNPRQTIWEYMTHILDLVTALGAPEDTIRDTIKLRNVAYDLVDQGSEIDVPGLPPDTDHVEIHKRVSGAVWRMFACHHLRAEYQEELKLELDSLYGQQCAADFERRCDDAFVLWAQDQSRKPELTAFEIFQEVAWDAVTTNFDALHPNAKTRARFNDLREWSEDDMTRDFVPRLTILPSSAGGYCELLLYDIRKYRNRELQDIRGEWAQAIIDAEDRQDELERRQLEGELNTMERAVRGGEVPYGPREQKLPSWDQKVKRWESLAQSLGFDQERSEIQGNWHYKCQLGRGSFGNASLWVCYGPGLRIIDRKVVKETYAASLRSGWDDSRLWYGDPLDRVPLEYALARSVSGKRGGDTILRFDGYGIYDQLAMHRLYAEYCPHGDLEDLMDEYAGLKYSDLVDENGRPYGKYIPTRILWAIFEALVAALCMMSDGKLPSSRFAVTHQPFFHRDLKPANIFMAKPSTTVWHEIPIAKVGDFGLSIHASDPRSEAQGVGTHGYMAPESYDYLPHSDWYRNTDISAKADLWCVARIMLSLMRLQNDNSVGIVTLDDFAPPQLEPELEQHYSQNLIDLVHECLKFWPDDRPSCQEVWKRIQREVNYKDPELDEESLKMRDRQDDEIILYRNPADVYSKTTFRRENRLTAHLISAVSIPTMASSAPAQGIGDVYAQGDDPAAKYMRSWHYAAVWLTTGGFTRDLVIDLYSRTQKIASEHNKYLQLPPFSGDIDPRDYYDSLLTAIRGLEDECWRPRWANAAQQMRDLGWTRAAGAIDTLGNDAVVNGRYIRDLTPRDQFSALYFDVEHQLLSRNIDNRTLDRYRGQKERIESDLTQHGTFVLPRHFTVNTSPQEFCENLMTDVNQSRANYIKPFWDAAVAAAPPAEKADLLQRFQKMTEFVAAHYDPYKPYQYTNERREPNRRPAQWYPFDAAHQTSFNDDGTWQSHGYFGGGNTANVMLWYKIDPRSYQPIDRVAVKEMYLEQEWVSPEKWEAPIYNRIPREYALAKSLNNLNVENVLQHRDYGLFERVTMLRLYLEFCEYGDLKKKVEDHENANRRISTRAIWSIFEALATVLLFMERGSIVAEGAPPQHRSLYHRDIKPDNIMFTAARNDLWPQIPTAKLGDFGLGIWTSDPRAHAPGAGTIEYMAPEVHDCWRPENEKNIDDHQEYHTVTIKSDVWSVGLVIMTMMNRDTDDMMMPAYRCNISGPDFEGKLGGSYPLPLQKLVLECLKHNPAERPTPSRLWETIQSATGNMKFMPPSLDECDFANPQGNMYVGFASGWQ</sequence>
<dbReference type="PANTHER" id="PTHR43671:SF13">
    <property type="entry name" value="SERINE_THREONINE-PROTEIN KINASE NEK2"/>
    <property type="match status" value="1"/>
</dbReference>
<name>A0A2S6CFA4_9PEZI</name>
<evidence type="ECO:0000256" key="3">
    <source>
        <dbReference type="ARBA" id="ARBA00022741"/>
    </source>
</evidence>
<evidence type="ECO:0000259" key="7">
    <source>
        <dbReference type="PROSITE" id="PS50011"/>
    </source>
</evidence>
<evidence type="ECO:0000313" key="8">
    <source>
        <dbReference type="EMBL" id="PPJ58420.1"/>
    </source>
</evidence>
<dbReference type="EC" id="2.7.11.1" evidence="1"/>
<comment type="caution">
    <text evidence="8">The sequence shown here is derived from an EMBL/GenBank/DDBJ whole genome shotgun (WGS) entry which is preliminary data.</text>
</comment>
<feature type="domain" description="Protein kinase" evidence="7">
    <location>
        <begin position="399"/>
        <end position="724"/>
    </location>
</feature>
<dbReference type="OrthoDB" id="310217at2759"/>
<keyword evidence="3" id="KW-0547">Nucleotide-binding</keyword>
<keyword evidence="5" id="KW-0067">ATP-binding</keyword>
<dbReference type="SMART" id="SM00220">
    <property type="entry name" value="S_TKc"/>
    <property type="match status" value="1"/>
</dbReference>
<protein>
    <recommendedName>
        <fullName evidence="1">non-specific serine/threonine protein kinase</fullName>
        <ecNumber evidence="1">2.7.11.1</ecNumber>
    </recommendedName>
</protein>
<evidence type="ECO:0000256" key="1">
    <source>
        <dbReference type="ARBA" id="ARBA00012513"/>
    </source>
</evidence>
<dbReference type="Gene3D" id="1.10.510.10">
    <property type="entry name" value="Transferase(Phosphotransferase) domain 1"/>
    <property type="match status" value="2"/>
</dbReference>
<keyword evidence="9" id="KW-1185">Reference proteome</keyword>
<dbReference type="InterPro" id="IPR000719">
    <property type="entry name" value="Prot_kinase_dom"/>
</dbReference>
<feature type="region of interest" description="Disordered" evidence="6">
    <location>
        <begin position="1"/>
        <end position="118"/>
    </location>
</feature>
<gene>
    <name evidence="8" type="ORF">CBER1_09299</name>
</gene>
<accession>A0A2S6CFA4</accession>
<keyword evidence="4" id="KW-0418">Kinase</keyword>
<evidence type="ECO:0000256" key="4">
    <source>
        <dbReference type="ARBA" id="ARBA00022777"/>
    </source>
</evidence>
<organism evidence="8 9">
    <name type="scientific">Cercospora berteroae</name>
    <dbReference type="NCBI Taxonomy" id="357750"/>
    <lineage>
        <taxon>Eukaryota</taxon>
        <taxon>Fungi</taxon>
        <taxon>Dikarya</taxon>
        <taxon>Ascomycota</taxon>
        <taxon>Pezizomycotina</taxon>
        <taxon>Dothideomycetes</taxon>
        <taxon>Dothideomycetidae</taxon>
        <taxon>Mycosphaerellales</taxon>
        <taxon>Mycosphaerellaceae</taxon>
        <taxon>Cercospora</taxon>
    </lineage>
</organism>
<dbReference type="PROSITE" id="PS00108">
    <property type="entry name" value="PROTEIN_KINASE_ST"/>
    <property type="match status" value="2"/>
</dbReference>
<feature type="compositionally biased region" description="Basic and acidic residues" evidence="6">
    <location>
        <begin position="101"/>
        <end position="111"/>
    </location>
</feature>
<dbReference type="GO" id="GO:0004674">
    <property type="term" value="F:protein serine/threonine kinase activity"/>
    <property type="evidence" value="ECO:0007669"/>
    <property type="project" value="UniProtKB-EC"/>
</dbReference>
<dbReference type="SUPFAM" id="SSF56112">
    <property type="entry name" value="Protein kinase-like (PK-like)"/>
    <property type="match status" value="2"/>
</dbReference>
<dbReference type="STRING" id="357750.A0A2S6CFA4"/>
<proteinExistence type="predicted"/>
<keyword evidence="2" id="KW-0808">Transferase</keyword>
<dbReference type="InterPro" id="IPR008271">
    <property type="entry name" value="Ser/Thr_kinase_AS"/>
</dbReference>
<dbReference type="PANTHER" id="PTHR43671">
    <property type="entry name" value="SERINE/THREONINE-PROTEIN KINASE NEK"/>
    <property type="match status" value="1"/>
</dbReference>
<dbReference type="Pfam" id="PF00069">
    <property type="entry name" value="Pkinase"/>
    <property type="match status" value="2"/>
</dbReference>
<reference evidence="9" key="1">
    <citation type="journal article" date="2017" name="bioRxiv">
        <title>Conservation of a gene cluster reveals novel cercosporin biosynthetic mechanisms and extends production to the genus Colletotrichum.</title>
        <authorList>
            <person name="de Jonge R."/>
            <person name="Ebert M.K."/>
            <person name="Huitt-Roehl C.R."/>
            <person name="Pal P."/>
            <person name="Suttle J.C."/>
            <person name="Spanner R.E."/>
            <person name="Neubauer J.D."/>
            <person name="Jurick W.M.II."/>
            <person name="Stott K.A."/>
            <person name="Secor G.A."/>
            <person name="Thomma B.P.H.J."/>
            <person name="Van de Peer Y."/>
            <person name="Townsend C.A."/>
            <person name="Bolton M.D."/>
        </authorList>
    </citation>
    <scope>NUCLEOTIDE SEQUENCE [LARGE SCALE GENOMIC DNA]</scope>
    <source>
        <strain evidence="9">CBS538.71</strain>
    </source>
</reference>
<evidence type="ECO:0000313" key="9">
    <source>
        <dbReference type="Proteomes" id="UP000237631"/>
    </source>
</evidence>
<dbReference type="EMBL" id="PNEN01000457">
    <property type="protein sequence ID" value="PPJ58420.1"/>
    <property type="molecule type" value="Genomic_DNA"/>
</dbReference>
<dbReference type="CDD" id="cd00180">
    <property type="entry name" value="PKc"/>
    <property type="match status" value="1"/>
</dbReference>
<dbReference type="Proteomes" id="UP000237631">
    <property type="component" value="Unassembled WGS sequence"/>
</dbReference>
<dbReference type="PROSITE" id="PS50007">
    <property type="entry name" value="PIPLC_X_DOMAIN"/>
    <property type="match status" value="1"/>
</dbReference>
<evidence type="ECO:0000256" key="5">
    <source>
        <dbReference type="ARBA" id="ARBA00022840"/>
    </source>
</evidence>
<dbReference type="GO" id="GO:0005524">
    <property type="term" value="F:ATP binding"/>
    <property type="evidence" value="ECO:0007669"/>
    <property type="project" value="UniProtKB-KW"/>
</dbReference>
<dbReference type="InterPro" id="IPR011009">
    <property type="entry name" value="Kinase-like_dom_sf"/>
</dbReference>
<dbReference type="PROSITE" id="PS50011">
    <property type="entry name" value="PROTEIN_KINASE_DOM"/>
    <property type="match status" value="2"/>
</dbReference>
<feature type="domain" description="Protein kinase" evidence="7">
    <location>
        <begin position="1056"/>
        <end position="1370"/>
    </location>
</feature>